<dbReference type="GeneID" id="7842113"/>
<evidence type="ECO:0000313" key="10">
    <source>
        <dbReference type="Proteomes" id="UP000009168"/>
    </source>
</evidence>
<dbReference type="GO" id="GO:0016567">
    <property type="term" value="P:protein ubiquitination"/>
    <property type="evidence" value="ECO:0007669"/>
    <property type="project" value="TreeGrafter"/>
</dbReference>
<dbReference type="GO" id="GO:0006511">
    <property type="term" value="P:ubiquitin-dependent protein catabolic process"/>
    <property type="evidence" value="ECO:0007669"/>
    <property type="project" value="TreeGrafter"/>
</dbReference>
<keyword evidence="5 6" id="KW-0833">Ubl conjugation pathway</keyword>
<dbReference type="Pfam" id="PF00632">
    <property type="entry name" value="HECT"/>
    <property type="match status" value="1"/>
</dbReference>
<dbReference type="Gene3D" id="3.30.160.60">
    <property type="entry name" value="Classic Zinc Finger"/>
    <property type="match status" value="1"/>
</dbReference>
<dbReference type="GO" id="GO:0061630">
    <property type="term" value="F:ubiquitin protein ligase activity"/>
    <property type="evidence" value="ECO:0007669"/>
    <property type="project" value="UniProtKB-EC"/>
</dbReference>
<dbReference type="PROSITE" id="PS50237">
    <property type="entry name" value="HECT"/>
    <property type="match status" value="1"/>
</dbReference>
<evidence type="ECO:0000256" key="7">
    <source>
        <dbReference type="SAM" id="MobiDB-lite"/>
    </source>
</evidence>
<evidence type="ECO:0000313" key="9">
    <source>
        <dbReference type="EMBL" id="EAS07067.2"/>
    </source>
</evidence>
<proteinExistence type="predicted"/>
<feature type="compositionally biased region" description="Low complexity" evidence="7">
    <location>
        <begin position="113"/>
        <end position="128"/>
    </location>
</feature>
<dbReference type="InterPro" id="IPR000569">
    <property type="entry name" value="HECT_dom"/>
</dbReference>
<dbReference type="AlphaFoldDB" id="I7M4H7"/>
<evidence type="ECO:0000256" key="6">
    <source>
        <dbReference type="PROSITE-ProRule" id="PRU00104"/>
    </source>
</evidence>
<evidence type="ECO:0000256" key="2">
    <source>
        <dbReference type="ARBA" id="ARBA00004906"/>
    </source>
</evidence>
<dbReference type="FunFam" id="3.30.2410.10:FF:000009">
    <property type="entry name" value="Probable E3 ubiquitin-protein ligase HECTD2"/>
    <property type="match status" value="1"/>
</dbReference>
<dbReference type="InterPro" id="IPR050409">
    <property type="entry name" value="E3_ubiq-protein_ligase"/>
</dbReference>
<dbReference type="eggNOG" id="KOG0939">
    <property type="taxonomic scope" value="Eukaryota"/>
</dbReference>
<evidence type="ECO:0000256" key="3">
    <source>
        <dbReference type="ARBA" id="ARBA00012485"/>
    </source>
</evidence>
<comment type="catalytic activity">
    <reaction evidence="1">
        <text>S-ubiquitinyl-[E2 ubiquitin-conjugating enzyme]-L-cysteine + [acceptor protein]-L-lysine = [E2 ubiquitin-conjugating enzyme]-L-cysteine + N(6)-ubiquitinyl-[acceptor protein]-L-lysine.</text>
        <dbReference type="EC" id="2.3.2.26"/>
    </reaction>
</comment>
<dbReference type="RefSeq" id="XP_001027309.2">
    <property type="nucleotide sequence ID" value="XM_001027309.3"/>
</dbReference>
<feature type="active site" description="Glycyl thioester intermediate" evidence="6">
    <location>
        <position position="513"/>
    </location>
</feature>
<dbReference type="InterPro" id="IPR035983">
    <property type="entry name" value="Hect_E3_ubiquitin_ligase"/>
</dbReference>
<dbReference type="GO" id="GO:0005737">
    <property type="term" value="C:cytoplasm"/>
    <property type="evidence" value="ECO:0007669"/>
    <property type="project" value="TreeGrafter"/>
</dbReference>
<dbReference type="SUPFAM" id="SSF56204">
    <property type="entry name" value="Hect, E3 ligase catalytic domain"/>
    <property type="match status" value="1"/>
</dbReference>
<dbReference type="KEGG" id="tet:TTHERM_00681730"/>
<feature type="compositionally biased region" description="Polar residues" evidence="7">
    <location>
        <begin position="99"/>
        <end position="112"/>
    </location>
</feature>
<name>I7M4H7_TETTS</name>
<sequence>MGNCGKKISQVFQKRKTSSSKIGEHTTCPRCGQTFSPSTTYQTLNYHIDTCLTNQNQYHNYIQQQILLDPHFGNNQSEKASNIDPSQVEYFWAKVPIKNTDNGDGNTQQNLDSSVTSSRKTSSGSTSSNYQGNTKYRWERRAYSKQDINMASLRRMSPKEVQCLTFEKKQIWFREKCEALRIPWTQGADWIRINPDNVLLNSMFGIQQCNLHKEVKIEIIGDKVNDAGGLLREWVLLCMKEILHPNTGMFTVAGTSDICYKINKDAEQCDHIIDCFKLLGKIIGKTIFERITMDCYFDRSIINYILGKPTNLEDIYFYDTQLYNSWKFLLENKLADDDFIDVFAVYKNVNGTTKTIELIPDGEETLVNNSNKELYVQKQIQYLCIDSVKVFLDAICEEIYKVIPKQYLSVFEAHEFEMILNGVPFINLDEWKQNTEYTGSYSQNSRVIQWFWVVMSEFNQDQLSKFLQYCTGSARTPVDGFKKLESNRGNYAKFQIKSVPYDKKNPYPKAHTCFNRLELPEYSNQENLRTYMNAIVNNDLDGVYGLE</sequence>
<comment type="pathway">
    <text evidence="2">Protein modification; protein ubiquitination.</text>
</comment>
<dbReference type="PANTHER" id="PTHR11254:SF440">
    <property type="entry name" value="E3 UBIQUITIN-PROTEIN LIGASE NEDD-4"/>
    <property type="match status" value="1"/>
</dbReference>
<keyword evidence="10" id="KW-1185">Reference proteome</keyword>
<organism evidence="9 10">
    <name type="scientific">Tetrahymena thermophila (strain SB210)</name>
    <dbReference type="NCBI Taxonomy" id="312017"/>
    <lineage>
        <taxon>Eukaryota</taxon>
        <taxon>Sar</taxon>
        <taxon>Alveolata</taxon>
        <taxon>Ciliophora</taxon>
        <taxon>Intramacronucleata</taxon>
        <taxon>Oligohymenophorea</taxon>
        <taxon>Hymenostomatida</taxon>
        <taxon>Tetrahymenina</taxon>
        <taxon>Tetrahymenidae</taxon>
        <taxon>Tetrahymena</taxon>
    </lineage>
</organism>
<dbReference type="SMART" id="SM00119">
    <property type="entry name" value="HECTc"/>
    <property type="match status" value="1"/>
</dbReference>
<feature type="region of interest" description="Disordered" evidence="7">
    <location>
        <begin position="99"/>
        <end position="133"/>
    </location>
</feature>
<dbReference type="Gene3D" id="3.30.2410.10">
    <property type="entry name" value="Hect, E3 ligase catalytic domain"/>
    <property type="match status" value="1"/>
</dbReference>
<feature type="domain" description="HECT" evidence="8">
    <location>
        <begin position="207"/>
        <end position="547"/>
    </location>
</feature>
<evidence type="ECO:0000259" key="8">
    <source>
        <dbReference type="PROSITE" id="PS50237"/>
    </source>
</evidence>
<dbReference type="EMBL" id="GG662247">
    <property type="protein sequence ID" value="EAS07067.2"/>
    <property type="molecule type" value="Genomic_DNA"/>
</dbReference>
<evidence type="ECO:0000256" key="1">
    <source>
        <dbReference type="ARBA" id="ARBA00000885"/>
    </source>
</evidence>
<dbReference type="PANTHER" id="PTHR11254">
    <property type="entry name" value="HECT DOMAIN UBIQUITIN-PROTEIN LIGASE"/>
    <property type="match status" value="1"/>
</dbReference>
<evidence type="ECO:0000256" key="4">
    <source>
        <dbReference type="ARBA" id="ARBA00022679"/>
    </source>
</evidence>
<reference evidence="10" key="1">
    <citation type="journal article" date="2006" name="PLoS Biol.">
        <title>Macronuclear genome sequence of the ciliate Tetrahymena thermophila, a model eukaryote.</title>
        <authorList>
            <person name="Eisen J.A."/>
            <person name="Coyne R.S."/>
            <person name="Wu M."/>
            <person name="Wu D."/>
            <person name="Thiagarajan M."/>
            <person name="Wortman J.R."/>
            <person name="Badger J.H."/>
            <person name="Ren Q."/>
            <person name="Amedeo P."/>
            <person name="Jones K.M."/>
            <person name="Tallon L.J."/>
            <person name="Delcher A.L."/>
            <person name="Salzberg S.L."/>
            <person name="Silva J.C."/>
            <person name="Haas B.J."/>
            <person name="Majoros W.H."/>
            <person name="Farzad M."/>
            <person name="Carlton J.M."/>
            <person name="Smith R.K. Jr."/>
            <person name="Garg J."/>
            <person name="Pearlman R.E."/>
            <person name="Karrer K.M."/>
            <person name="Sun L."/>
            <person name="Manning G."/>
            <person name="Elde N.C."/>
            <person name="Turkewitz A.P."/>
            <person name="Asai D.J."/>
            <person name="Wilkes D.E."/>
            <person name="Wang Y."/>
            <person name="Cai H."/>
            <person name="Collins K."/>
            <person name="Stewart B.A."/>
            <person name="Lee S.R."/>
            <person name="Wilamowska K."/>
            <person name="Weinberg Z."/>
            <person name="Ruzzo W.L."/>
            <person name="Wloga D."/>
            <person name="Gaertig J."/>
            <person name="Frankel J."/>
            <person name="Tsao C.-C."/>
            <person name="Gorovsky M.A."/>
            <person name="Keeling P.J."/>
            <person name="Waller R.F."/>
            <person name="Patron N.J."/>
            <person name="Cherry J.M."/>
            <person name="Stover N.A."/>
            <person name="Krieger C.J."/>
            <person name="del Toro C."/>
            <person name="Ryder H.F."/>
            <person name="Williamson S.C."/>
            <person name="Barbeau R.A."/>
            <person name="Hamilton E.P."/>
            <person name="Orias E."/>
        </authorList>
    </citation>
    <scope>NUCLEOTIDE SEQUENCE [LARGE SCALE GENOMIC DNA]</scope>
    <source>
        <strain evidence="10">SB210</strain>
    </source>
</reference>
<evidence type="ECO:0000256" key="5">
    <source>
        <dbReference type="ARBA" id="ARBA00022786"/>
    </source>
</evidence>
<dbReference type="InParanoid" id="I7M4H7"/>
<dbReference type="STRING" id="312017.I7M4H7"/>
<keyword evidence="4 9" id="KW-0808">Transferase</keyword>
<dbReference type="Proteomes" id="UP000009168">
    <property type="component" value="Unassembled WGS sequence"/>
</dbReference>
<protein>
    <recommendedName>
        <fullName evidence="3">HECT-type E3 ubiquitin transferase</fullName>
        <ecNumber evidence="3">2.3.2.26</ecNumber>
    </recommendedName>
</protein>
<dbReference type="HOGENOM" id="CLU_002173_9_1_1"/>
<dbReference type="OMA" id="NDWKDNT"/>
<dbReference type="OrthoDB" id="8068875at2759"/>
<dbReference type="Gene3D" id="3.90.1750.10">
    <property type="entry name" value="Hect, E3 ligase catalytic domains"/>
    <property type="match status" value="1"/>
</dbReference>
<dbReference type="Gene3D" id="3.30.2160.10">
    <property type="entry name" value="Hect, E3 ligase catalytic domain"/>
    <property type="match status" value="1"/>
</dbReference>
<gene>
    <name evidence="9" type="ORF">TTHERM_00681730</name>
</gene>
<dbReference type="EC" id="2.3.2.26" evidence="3"/>
<accession>I7M4H7</accession>